<accession>A0A2G9REL0</accession>
<evidence type="ECO:0000313" key="2">
    <source>
        <dbReference type="Proteomes" id="UP000228934"/>
    </source>
</evidence>
<proteinExistence type="predicted"/>
<dbReference type="EMBL" id="KV944917">
    <property type="protein sequence ID" value="PIO26342.1"/>
    <property type="molecule type" value="Genomic_DNA"/>
</dbReference>
<keyword evidence="2" id="KW-1185">Reference proteome</keyword>
<organism evidence="1 2">
    <name type="scientific">Aquarana catesbeiana</name>
    <name type="common">American bullfrog</name>
    <name type="synonym">Rana catesbeiana</name>
    <dbReference type="NCBI Taxonomy" id="8400"/>
    <lineage>
        <taxon>Eukaryota</taxon>
        <taxon>Metazoa</taxon>
        <taxon>Chordata</taxon>
        <taxon>Craniata</taxon>
        <taxon>Vertebrata</taxon>
        <taxon>Euteleostomi</taxon>
        <taxon>Amphibia</taxon>
        <taxon>Batrachia</taxon>
        <taxon>Anura</taxon>
        <taxon>Neobatrachia</taxon>
        <taxon>Ranoidea</taxon>
        <taxon>Ranidae</taxon>
        <taxon>Aquarana</taxon>
    </lineage>
</organism>
<name>A0A2G9REL0_AQUCT</name>
<reference evidence="2" key="1">
    <citation type="journal article" date="2017" name="Nat. Commun.">
        <title>The North American bullfrog draft genome provides insight into hormonal regulation of long noncoding RNA.</title>
        <authorList>
            <person name="Hammond S.A."/>
            <person name="Warren R.L."/>
            <person name="Vandervalk B.P."/>
            <person name="Kucuk E."/>
            <person name="Khan H."/>
            <person name="Gibb E.A."/>
            <person name="Pandoh P."/>
            <person name="Kirk H."/>
            <person name="Zhao Y."/>
            <person name="Jones M."/>
            <person name="Mungall A.J."/>
            <person name="Coope R."/>
            <person name="Pleasance S."/>
            <person name="Moore R.A."/>
            <person name="Holt R.A."/>
            <person name="Round J.M."/>
            <person name="Ohora S."/>
            <person name="Walle B.V."/>
            <person name="Veldhoen N."/>
            <person name="Helbing C.C."/>
            <person name="Birol I."/>
        </authorList>
    </citation>
    <scope>NUCLEOTIDE SEQUENCE [LARGE SCALE GENOMIC DNA]</scope>
</reference>
<evidence type="ECO:0000313" key="1">
    <source>
        <dbReference type="EMBL" id="PIO26342.1"/>
    </source>
</evidence>
<gene>
    <name evidence="1" type="ORF">AB205_0205330</name>
</gene>
<sequence length="127" mass="13426">RAQAALHAVNAIQSGGLALTGGPTGESLMLSGQSPVLRIIVENLFYPVTLEVLHQCESSEGLHTGAMRWQDGKKSPASSIFGAVCIPLLYRSCPLKSVGRRGYTAGKAPLQRRFAVVFNPFSAASGE</sequence>
<dbReference type="AlphaFoldDB" id="A0A2G9REL0"/>
<dbReference type="Proteomes" id="UP000228934">
    <property type="component" value="Unassembled WGS sequence"/>
</dbReference>
<feature type="non-terminal residue" evidence="1">
    <location>
        <position position="1"/>
    </location>
</feature>
<protein>
    <submittedName>
        <fullName evidence="1">Uncharacterized protein</fullName>
    </submittedName>
</protein>
<dbReference type="OrthoDB" id="296632at2759"/>